<dbReference type="Pfam" id="PF04030">
    <property type="entry name" value="ALO"/>
    <property type="match status" value="1"/>
</dbReference>
<dbReference type="PANTHER" id="PTHR43762">
    <property type="entry name" value="L-GULONOLACTONE OXIDASE"/>
    <property type="match status" value="1"/>
</dbReference>
<dbReference type="NCBIfam" id="TIGR01679">
    <property type="entry name" value="bact_FAD_ox"/>
    <property type="match status" value="1"/>
</dbReference>
<dbReference type="PIRSF" id="PIRSF000136">
    <property type="entry name" value="LGO_GLO"/>
    <property type="match status" value="1"/>
</dbReference>
<name>A0ABV8U0N8_9ACTN</name>
<feature type="domain" description="FAD-binding PCMH-type" evidence="2">
    <location>
        <begin position="11"/>
        <end position="179"/>
    </location>
</feature>
<dbReference type="PROSITE" id="PS51387">
    <property type="entry name" value="FAD_PCMH"/>
    <property type="match status" value="1"/>
</dbReference>
<evidence type="ECO:0000259" key="2">
    <source>
        <dbReference type="PROSITE" id="PS51387"/>
    </source>
</evidence>
<dbReference type="InterPro" id="IPR016166">
    <property type="entry name" value="FAD-bd_PCMH"/>
</dbReference>
<dbReference type="Gene3D" id="3.30.43.10">
    <property type="entry name" value="Uridine Diphospho-n-acetylenolpyruvylglucosamine Reductase, domain 2"/>
    <property type="match status" value="1"/>
</dbReference>
<gene>
    <name evidence="3" type="ORF">ACFPET_15815</name>
</gene>
<dbReference type="RefSeq" id="WP_380622817.1">
    <property type="nucleotide sequence ID" value="NZ_JBHSDK010000021.1"/>
</dbReference>
<dbReference type="InterPro" id="IPR006094">
    <property type="entry name" value="Oxid_FAD_bind_N"/>
</dbReference>
<organism evidence="3 4">
    <name type="scientific">Salininema proteolyticum</name>
    <dbReference type="NCBI Taxonomy" id="1607685"/>
    <lineage>
        <taxon>Bacteria</taxon>
        <taxon>Bacillati</taxon>
        <taxon>Actinomycetota</taxon>
        <taxon>Actinomycetes</taxon>
        <taxon>Glycomycetales</taxon>
        <taxon>Glycomycetaceae</taxon>
        <taxon>Salininema</taxon>
    </lineage>
</organism>
<dbReference type="InterPro" id="IPR016171">
    <property type="entry name" value="Vanillyl_alc_oxidase_C-sub2"/>
</dbReference>
<dbReference type="EMBL" id="JBHSDK010000021">
    <property type="protein sequence ID" value="MFC4336669.1"/>
    <property type="molecule type" value="Genomic_DNA"/>
</dbReference>
<sequence length="430" mass="47665">MAHWSNWASTATADDVEIARPATRDELTALAAEAIAAGRRIRPLGSGHSFSAVGEPVDLAVDLSLLDRVVSVDRETGRATVEGGIKMRHLNEALGAHGLALENMGDIDRQSITGALSTGTHGTGAGFGGLATQVRAVEILTGTGEVLRLDEHDPMLRGAVVSLGALGVILSVTLQCVPAFRLEAVEAPLPLDEVLSRLDEFCDETDHFEFYWFPNTDRTLTKRNRRVGDGAAKPPSALHYWWNESFTENILFSAANRVGSKWKSKIPAINGLSTKFLSPRTYTDRSHRVFTSPRKVVFREMEYALPRSEARAAVRELTRWVDRCEEGVSFPLEVRFAGADGNWLSTAYERDTVYLAVHQYHRNPHERFFAGAEDVFTSFGGRPHWGKMHTRDAGYLAEQYPRHPDFLALRDECDPERVFSNAYLEKVLGA</sequence>
<evidence type="ECO:0000313" key="4">
    <source>
        <dbReference type="Proteomes" id="UP001595823"/>
    </source>
</evidence>
<dbReference type="InterPro" id="IPR007173">
    <property type="entry name" value="ALO_C"/>
</dbReference>
<keyword evidence="4" id="KW-1185">Reference proteome</keyword>
<proteinExistence type="predicted"/>
<dbReference type="Gene3D" id="1.10.45.10">
    <property type="entry name" value="Vanillyl-alcohol Oxidase, Chain A, domain 4"/>
    <property type="match status" value="1"/>
</dbReference>
<dbReference type="InterPro" id="IPR016169">
    <property type="entry name" value="FAD-bd_PCMH_sub2"/>
</dbReference>
<evidence type="ECO:0000256" key="1">
    <source>
        <dbReference type="ARBA" id="ARBA00023002"/>
    </source>
</evidence>
<protein>
    <submittedName>
        <fullName evidence="3">D-arabinono-1,4-lactone oxidase</fullName>
    </submittedName>
</protein>
<dbReference type="SUPFAM" id="SSF56176">
    <property type="entry name" value="FAD-binding/transporter-associated domain-like"/>
    <property type="match status" value="1"/>
</dbReference>
<dbReference type="Pfam" id="PF01565">
    <property type="entry name" value="FAD_binding_4"/>
    <property type="match status" value="1"/>
</dbReference>
<comment type="caution">
    <text evidence="3">The sequence shown here is derived from an EMBL/GenBank/DDBJ whole genome shotgun (WGS) entry which is preliminary data.</text>
</comment>
<accession>A0ABV8U0N8</accession>
<dbReference type="PANTHER" id="PTHR43762:SF1">
    <property type="entry name" value="D-ARABINONO-1,4-LACTONE OXIDASE"/>
    <property type="match status" value="1"/>
</dbReference>
<dbReference type="Gene3D" id="3.30.70.2520">
    <property type="match status" value="1"/>
</dbReference>
<dbReference type="Proteomes" id="UP001595823">
    <property type="component" value="Unassembled WGS sequence"/>
</dbReference>
<dbReference type="InterPro" id="IPR036318">
    <property type="entry name" value="FAD-bd_PCMH-like_sf"/>
</dbReference>
<dbReference type="InterPro" id="IPR010031">
    <property type="entry name" value="FAD_lactone_oxidase-like"/>
</dbReference>
<keyword evidence="1" id="KW-0560">Oxidoreductase</keyword>
<dbReference type="Gene3D" id="3.30.465.10">
    <property type="match status" value="1"/>
</dbReference>
<reference evidence="4" key="1">
    <citation type="journal article" date="2019" name="Int. J. Syst. Evol. Microbiol.">
        <title>The Global Catalogue of Microorganisms (GCM) 10K type strain sequencing project: providing services to taxonomists for standard genome sequencing and annotation.</title>
        <authorList>
            <consortium name="The Broad Institute Genomics Platform"/>
            <consortium name="The Broad Institute Genome Sequencing Center for Infectious Disease"/>
            <person name="Wu L."/>
            <person name="Ma J."/>
        </authorList>
    </citation>
    <scope>NUCLEOTIDE SEQUENCE [LARGE SCALE GENOMIC DNA]</scope>
    <source>
        <strain evidence="4">IBRC-M 10908</strain>
    </source>
</reference>
<dbReference type="InterPro" id="IPR016167">
    <property type="entry name" value="FAD-bd_PCMH_sub1"/>
</dbReference>
<evidence type="ECO:0000313" key="3">
    <source>
        <dbReference type="EMBL" id="MFC4336669.1"/>
    </source>
</evidence>